<feature type="domain" description="HTH merR-type" evidence="2">
    <location>
        <begin position="23"/>
        <end position="92"/>
    </location>
</feature>
<dbReference type="PANTHER" id="PTHR30204">
    <property type="entry name" value="REDOX-CYCLING DRUG-SENSING TRANSCRIPTIONAL ACTIVATOR SOXR"/>
    <property type="match status" value="1"/>
</dbReference>
<dbReference type="SUPFAM" id="SSF46955">
    <property type="entry name" value="Putative DNA-binding domain"/>
    <property type="match status" value="1"/>
</dbReference>
<organism evidence="3 4">
    <name type="scientific">Actinomycetospora endophytica</name>
    <dbReference type="NCBI Taxonomy" id="2291215"/>
    <lineage>
        <taxon>Bacteria</taxon>
        <taxon>Bacillati</taxon>
        <taxon>Actinomycetota</taxon>
        <taxon>Actinomycetes</taxon>
        <taxon>Pseudonocardiales</taxon>
        <taxon>Pseudonocardiaceae</taxon>
        <taxon>Actinomycetospora</taxon>
    </lineage>
</organism>
<dbReference type="SMART" id="SM00422">
    <property type="entry name" value="HTH_MERR"/>
    <property type="match status" value="1"/>
</dbReference>
<evidence type="ECO:0000256" key="1">
    <source>
        <dbReference type="ARBA" id="ARBA00023125"/>
    </source>
</evidence>
<protein>
    <submittedName>
        <fullName evidence="3">MerR family transcriptional regulator</fullName>
    </submittedName>
</protein>
<keyword evidence="4" id="KW-1185">Reference proteome</keyword>
<proteinExistence type="predicted"/>
<dbReference type="InterPro" id="IPR047057">
    <property type="entry name" value="MerR_fam"/>
</dbReference>
<dbReference type="Gene3D" id="3.40.50.280">
    <property type="entry name" value="Cobalamin-binding domain"/>
    <property type="match status" value="1"/>
</dbReference>
<dbReference type="Gene3D" id="1.10.1660.10">
    <property type="match status" value="1"/>
</dbReference>
<dbReference type="RefSeq" id="WP_230738804.1">
    <property type="nucleotide sequence ID" value="NZ_JAJNDB010000007.1"/>
</dbReference>
<keyword evidence="1" id="KW-0238">DNA-binding</keyword>
<evidence type="ECO:0000259" key="2">
    <source>
        <dbReference type="PROSITE" id="PS50937"/>
    </source>
</evidence>
<dbReference type="Proteomes" id="UP001199469">
    <property type="component" value="Unassembled WGS sequence"/>
</dbReference>
<comment type="caution">
    <text evidence="3">The sequence shown here is derived from an EMBL/GenBank/DDBJ whole genome shotgun (WGS) entry which is preliminary data.</text>
</comment>
<gene>
    <name evidence="3" type="ORF">LQ327_26410</name>
</gene>
<dbReference type="EMBL" id="JAJNDB010000007">
    <property type="protein sequence ID" value="MCD2196909.1"/>
    <property type="molecule type" value="Genomic_DNA"/>
</dbReference>
<accession>A0ABS8PFI2</accession>
<evidence type="ECO:0000313" key="4">
    <source>
        <dbReference type="Proteomes" id="UP001199469"/>
    </source>
</evidence>
<dbReference type="PANTHER" id="PTHR30204:SF97">
    <property type="entry name" value="MERR FAMILY REGULATORY PROTEIN"/>
    <property type="match status" value="1"/>
</dbReference>
<dbReference type="Pfam" id="PF13411">
    <property type="entry name" value="MerR_1"/>
    <property type="match status" value="1"/>
</dbReference>
<dbReference type="PROSITE" id="PS50937">
    <property type="entry name" value="HTH_MERR_2"/>
    <property type="match status" value="1"/>
</dbReference>
<dbReference type="InterPro" id="IPR009061">
    <property type="entry name" value="DNA-bd_dom_put_sf"/>
</dbReference>
<name>A0ABS8PFI2_9PSEU</name>
<evidence type="ECO:0000313" key="3">
    <source>
        <dbReference type="EMBL" id="MCD2196909.1"/>
    </source>
</evidence>
<dbReference type="InterPro" id="IPR000551">
    <property type="entry name" value="MerR-type_HTH_dom"/>
</dbReference>
<reference evidence="3 4" key="1">
    <citation type="submission" date="2021-11" db="EMBL/GenBank/DDBJ databases">
        <title>Draft genome sequence of Actinomycetospora sp. SF1 isolated from the rhizosphere soil.</title>
        <authorList>
            <person name="Duangmal K."/>
            <person name="Chantavorakit T."/>
        </authorList>
    </citation>
    <scope>NUCLEOTIDE SEQUENCE [LARGE SCALE GENOMIC DNA]</scope>
    <source>
        <strain evidence="3 4">TBRC 5722</strain>
    </source>
</reference>
<sequence length="322" mass="32767">MGGSEGDDDGGSIAPRARPAGVELTAGAVARRLGVAPSTLRSWARRYGVGPAEHESGRYRRYSERDVAELETMCRLVGQGVAPSAAAAVARQHVPGAEPAVGADPEGGRRSYAQVVRGVVGAAHRLDADAVVAAVAGQLAERGVVATWQQMCRPALATLDREVAETGGCIDAQLIAAWAISTALRPVSAASDPPAVASGAGVLLACTDGEQHTLALEALHAALAESHLPARMLGPSVPDVALAEACRRTGPDTVVLWAQTPSTARAVVLDQVGASAGSVLAVGPGWAGLDLLDLPATVDTVDDLPAVLRHIAGRLGAQLATR</sequence>